<dbReference type="Gene3D" id="3.30.70.330">
    <property type="match status" value="1"/>
</dbReference>
<accession>A0A8W4FHW6</accession>
<dbReference type="GO" id="GO:0000398">
    <property type="term" value="P:mRNA splicing, via spliceosome"/>
    <property type="evidence" value="ECO:0000318"/>
    <property type="project" value="GO_Central"/>
</dbReference>
<dbReference type="GO" id="GO:0051028">
    <property type="term" value="P:mRNA transport"/>
    <property type="evidence" value="ECO:0000318"/>
    <property type="project" value="GO_Central"/>
</dbReference>
<feature type="region of interest" description="Disordered" evidence="3">
    <location>
        <begin position="260"/>
        <end position="280"/>
    </location>
</feature>
<feature type="region of interest" description="Disordered" evidence="3">
    <location>
        <begin position="141"/>
        <end position="175"/>
    </location>
</feature>
<evidence type="ECO:0000313" key="6">
    <source>
        <dbReference type="Proteomes" id="UP000008227"/>
    </source>
</evidence>
<organism evidence="5 6">
    <name type="scientific">Sus scrofa</name>
    <name type="common">Pig</name>
    <dbReference type="NCBI Taxonomy" id="9823"/>
    <lineage>
        <taxon>Eukaryota</taxon>
        <taxon>Metazoa</taxon>
        <taxon>Chordata</taxon>
        <taxon>Craniata</taxon>
        <taxon>Vertebrata</taxon>
        <taxon>Euteleostomi</taxon>
        <taxon>Mammalia</taxon>
        <taxon>Eutheria</taxon>
        <taxon>Laurasiatheria</taxon>
        <taxon>Artiodactyla</taxon>
        <taxon>Suina</taxon>
        <taxon>Suidae</taxon>
        <taxon>Sus</taxon>
    </lineage>
</organism>
<keyword evidence="6" id="KW-1185">Reference proteome</keyword>
<feature type="compositionally biased region" description="Gly residues" evidence="3">
    <location>
        <begin position="143"/>
        <end position="164"/>
    </location>
</feature>
<dbReference type="PANTHER" id="PTHR48026:SF13">
    <property type="entry name" value="HETEROGENEOUS NUCLEAR RIBONUCLEOPROTEINS A2_B1"/>
    <property type="match status" value="1"/>
</dbReference>
<dbReference type="PROSITE" id="PS50102">
    <property type="entry name" value="RRM"/>
    <property type="match status" value="1"/>
</dbReference>
<dbReference type="SUPFAM" id="SSF54928">
    <property type="entry name" value="RNA-binding domain, RBD"/>
    <property type="match status" value="1"/>
</dbReference>
<keyword evidence="1 2" id="KW-0694">RNA-binding</keyword>
<dbReference type="GO" id="GO:0043047">
    <property type="term" value="F:single-stranded telomeric DNA binding"/>
    <property type="evidence" value="ECO:0000318"/>
    <property type="project" value="GO_Central"/>
</dbReference>
<sequence length="291" mass="31361">MGKTIDCVVIRDPTSQKSRFILLHFHPWLRVDAARAATPRSIDGKMVAPKHAVPREDYGKPGPLVTVKKLFIGGLTEDTEEHHLRDYFEKYEKIDAIEIITDRQSSKIRGFGFKNHTVNGHHAEVRKALSQSKIQEVQHFRSGKGGHTGLGDSPGGGGNFGAGPGRDFRGGSDRYLSGPGLRDGYHVYRGGSEGSNCGVYSGYGGPGGYSSTGHEYGNQDGGSEGVYDNCGRGNCGSENYNDLRNYKQASSKYSLLKSGKLGGSRNMGGSSSGRNYGPGSIGSRYRKPFCG</sequence>
<evidence type="ECO:0000256" key="3">
    <source>
        <dbReference type="SAM" id="MobiDB-lite"/>
    </source>
</evidence>
<protein>
    <recommendedName>
        <fullName evidence="4">RRM domain-containing protein</fullName>
    </recommendedName>
</protein>
<dbReference type="Pfam" id="PF00076">
    <property type="entry name" value="RRM_1"/>
    <property type="match status" value="1"/>
</dbReference>
<dbReference type="SMART" id="SM00360">
    <property type="entry name" value="RRM"/>
    <property type="match status" value="1"/>
</dbReference>
<evidence type="ECO:0000313" key="5">
    <source>
        <dbReference type="Ensembl" id="ENSSSCP00000078915.1"/>
    </source>
</evidence>
<dbReference type="InterPro" id="IPR012677">
    <property type="entry name" value="Nucleotide-bd_a/b_plait_sf"/>
</dbReference>
<reference evidence="5" key="1">
    <citation type="journal article" date="2020" name="Gigascience">
        <title>An improved pig reference genome sequence to enable pig genetics and genomics research.</title>
        <authorList>
            <person name="Warr A."/>
            <person name="Affara N."/>
            <person name="Aken B."/>
            <person name="Beiki H."/>
            <person name="Bickhart D.M."/>
            <person name="Billis K."/>
            <person name="Chow W."/>
            <person name="Eory L."/>
            <person name="Finlayson H.A."/>
            <person name="Flicek P."/>
            <person name="Giron C.G."/>
            <person name="Griffin D.K."/>
            <person name="Hall R."/>
            <person name="Hannum G."/>
            <person name="Hourlier T."/>
            <person name="Howe K."/>
            <person name="Hume D.A."/>
            <person name="Izuogu O."/>
            <person name="Kim K."/>
            <person name="Koren S."/>
            <person name="Liu H."/>
            <person name="Manchanda N."/>
            <person name="Martin F.J."/>
            <person name="Nonneman D.J."/>
            <person name="O'Connor R.E."/>
            <person name="Phillippy A.M."/>
            <person name="Rohrer G.A."/>
            <person name="Rosen B.D."/>
            <person name="Rund L.A."/>
            <person name="Sargent C.A."/>
            <person name="Schook L.B."/>
            <person name="Schroeder S.G."/>
            <person name="Schwartz A.S."/>
            <person name="Skinner B.M."/>
            <person name="Talbot R."/>
            <person name="Tseng E."/>
            <person name="Tuggle C.K."/>
            <person name="Watson M."/>
            <person name="Smith T.P.L."/>
            <person name="Archibald A.L."/>
        </authorList>
    </citation>
    <scope>NUCLEOTIDE SEQUENCE [LARGE SCALE GENOMIC DNA]</scope>
    <source>
        <strain evidence="5">Duroc</strain>
    </source>
</reference>
<evidence type="ECO:0000256" key="1">
    <source>
        <dbReference type="ARBA" id="ARBA00022884"/>
    </source>
</evidence>
<proteinExistence type="predicted"/>
<evidence type="ECO:0000256" key="2">
    <source>
        <dbReference type="PROSITE-ProRule" id="PRU00176"/>
    </source>
</evidence>
<dbReference type="GeneTree" id="ENSGT00940000154431"/>
<dbReference type="AlphaFoldDB" id="A0A8W4FHW6"/>
<dbReference type="GO" id="GO:0071013">
    <property type="term" value="C:catalytic step 2 spliceosome"/>
    <property type="evidence" value="ECO:0000318"/>
    <property type="project" value="GO_Central"/>
</dbReference>
<dbReference type="InterPro" id="IPR035979">
    <property type="entry name" value="RBD_domain_sf"/>
</dbReference>
<dbReference type="GO" id="GO:0003730">
    <property type="term" value="F:mRNA 3'-UTR binding"/>
    <property type="evidence" value="ECO:0000318"/>
    <property type="project" value="GO_Central"/>
</dbReference>
<feature type="domain" description="RRM" evidence="4">
    <location>
        <begin position="68"/>
        <end position="113"/>
    </location>
</feature>
<dbReference type="Proteomes" id="UP000008227">
    <property type="component" value="Chromosome 2"/>
</dbReference>
<dbReference type="PANTHER" id="PTHR48026">
    <property type="entry name" value="HOMOLOGOUS TO DROSOPHILA SQD (SQUID) PROTEIN"/>
    <property type="match status" value="1"/>
</dbReference>
<reference evidence="5" key="3">
    <citation type="submission" date="2025-09" db="UniProtKB">
        <authorList>
            <consortium name="Ensembl"/>
        </authorList>
    </citation>
    <scope>IDENTIFICATION</scope>
</reference>
<reference evidence="5" key="2">
    <citation type="submission" date="2025-08" db="UniProtKB">
        <authorList>
            <consortium name="Ensembl"/>
        </authorList>
    </citation>
    <scope>IDENTIFICATION</scope>
</reference>
<feature type="compositionally biased region" description="Low complexity" evidence="3">
    <location>
        <begin position="267"/>
        <end position="277"/>
    </location>
</feature>
<dbReference type="Ensembl" id="ENSSSCT00000104374.1">
    <property type="protein sequence ID" value="ENSSSCP00000078915.1"/>
    <property type="gene ID" value="ENSSSCG00000052520.1"/>
</dbReference>
<dbReference type="InterPro" id="IPR000504">
    <property type="entry name" value="RRM_dom"/>
</dbReference>
<name>A0A8W4FHW6_PIG</name>
<evidence type="ECO:0000259" key="4">
    <source>
        <dbReference type="PROSITE" id="PS50102"/>
    </source>
</evidence>